<comment type="caution">
    <text evidence="1">The sequence shown here is derived from an EMBL/GenBank/DDBJ whole genome shotgun (WGS) entry which is preliminary data.</text>
</comment>
<dbReference type="Proteomes" id="UP001372338">
    <property type="component" value="Unassembled WGS sequence"/>
</dbReference>
<keyword evidence="2" id="KW-1185">Reference proteome</keyword>
<sequence length="66" mass="7571">MIIYKLSMLIEVDLNAPKILDSLVEGKLDDDECVWVEEQAFKEQAKGDCFVELDHRVVLSHMMDAC</sequence>
<gene>
    <name evidence="1" type="ORF">RIF29_25189</name>
</gene>
<name>A0AAN9ENB8_CROPI</name>
<proteinExistence type="predicted"/>
<protein>
    <submittedName>
        <fullName evidence="1">Uncharacterized protein</fullName>
    </submittedName>
</protein>
<dbReference type="EMBL" id="JAYWIO010000005">
    <property type="protein sequence ID" value="KAK7259580.1"/>
    <property type="molecule type" value="Genomic_DNA"/>
</dbReference>
<evidence type="ECO:0000313" key="2">
    <source>
        <dbReference type="Proteomes" id="UP001372338"/>
    </source>
</evidence>
<evidence type="ECO:0000313" key="1">
    <source>
        <dbReference type="EMBL" id="KAK7259580.1"/>
    </source>
</evidence>
<organism evidence="1 2">
    <name type="scientific">Crotalaria pallida</name>
    <name type="common">Smooth rattlebox</name>
    <name type="synonym">Crotalaria striata</name>
    <dbReference type="NCBI Taxonomy" id="3830"/>
    <lineage>
        <taxon>Eukaryota</taxon>
        <taxon>Viridiplantae</taxon>
        <taxon>Streptophyta</taxon>
        <taxon>Embryophyta</taxon>
        <taxon>Tracheophyta</taxon>
        <taxon>Spermatophyta</taxon>
        <taxon>Magnoliopsida</taxon>
        <taxon>eudicotyledons</taxon>
        <taxon>Gunneridae</taxon>
        <taxon>Pentapetalae</taxon>
        <taxon>rosids</taxon>
        <taxon>fabids</taxon>
        <taxon>Fabales</taxon>
        <taxon>Fabaceae</taxon>
        <taxon>Papilionoideae</taxon>
        <taxon>50 kb inversion clade</taxon>
        <taxon>genistoids sensu lato</taxon>
        <taxon>core genistoids</taxon>
        <taxon>Crotalarieae</taxon>
        <taxon>Crotalaria</taxon>
    </lineage>
</organism>
<accession>A0AAN9ENB8</accession>
<dbReference type="AlphaFoldDB" id="A0AAN9ENB8"/>
<reference evidence="1 2" key="1">
    <citation type="submission" date="2024-01" db="EMBL/GenBank/DDBJ databases">
        <title>The genomes of 5 underutilized Papilionoideae crops provide insights into root nodulation and disease resistanc.</title>
        <authorList>
            <person name="Yuan L."/>
        </authorList>
    </citation>
    <scope>NUCLEOTIDE SEQUENCE [LARGE SCALE GENOMIC DNA]</scope>
    <source>
        <strain evidence="1">ZHUSHIDOU_FW_LH</strain>
        <tissue evidence="1">Leaf</tissue>
    </source>
</reference>